<comment type="subcellular location">
    <subcellularLocation>
        <location evidence="1">Cytoplasm</location>
        <location evidence="1">Cytoskeleton</location>
        <location evidence="1">Cilium basal body</location>
    </subcellularLocation>
</comment>
<evidence type="ECO:0000256" key="4">
    <source>
        <dbReference type="ARBA" id="ARBA00023212"/>
    </source>
</evidence>
<evidence type="ECO:0000313" key="6">
    <source>
        <dbReference type="EMBL" id="CAB3401967.1"/>
    </source>
</evidence>
<dbReference type="EMBL" id="CADEPM010000003">
    <property type="protein sequence ID" value="CAB3401967.1"/>
    <property type="molecule type" value="Genomic_DNA"/>
</dbReference>
<dbReference type="Proteomes" id="UP000494206">
    <property type="component" value="Unassembled WGS sequence"/>
</dbReference>
<proteinExistence type="predicted"/>
<evidence type="ECO:0000313" key="7">
    <source>
        <dbReference type="Proteomes" id="UP000494206"/>
    </source>
</evidence>
<dbReference type="GO" id="GO:0036038">
    <property type="term" value="C:MKS complex"/>
    <property type="evidence" value="ECO:0007669"/>
    <property type="project" value="TreeGrafter"/>
</dbReference>
<evidence type="ECO:0000256" key="1">
    <source>
        <dbReference type="ARBA" id="ARBA00004120"/>
    </source>
</evidence>
<dbReference type="PANTHER" id="PTHR12968">
    <property type="entry name" value="B9 DOMAIN-CONTAINING"/>
    <property type="match status" value="1"/>
</dbReference>
<comment type="caution">
    <text evidence="6">The sequence shown here is derived from an EMBL/GenBank/DDBJ whole genome shotgun (WGS) entry which is preliminary data.</text>
</comment>
<keyword evidence="4" id="KW-0206">Cytoskeleton</keyword>
<organism evidence="6 7">
    <name type="scientific">Caenorhabditis bovis</name>
    <dbReference type="NCBI Taxonomy" id="2654633"/>
    <lineage>
        <taxon>Eukaryota</taxon>
        <taxon>Metazoa</taxon>
        <taxon>Ecdysozoa</taxon>
        <taxon>Nematoda</taxon>
        <taxon>Chromadorea</taxon>
        <taxon>Rhabditida</taxon>
        <taxon>Rhabditina</taxon>
        <taxon>Rhabditomorpha</taxon>
        <taxon>Rhabditoidea</taxon>
        <taxon>Rhabditidae</taxon>
        <taxon>Peloderinae</taxon>
        <taxon>Caenorhabditis</taxon>
    </lineage>
</organism>
<keyword evidence="2" id="KW-0963">Cytoplasm</keyword>
<protein>
    <submittedName>
        <fullName evidence="6">Uncharacterized protein</fullName>
    </submittedName>
</protein>
<sequence length="448" mass="51304">METRFLERASPSISLHIALMNSSIFDFKGSSKRILFRVKLYQKGVPALDFERFAQSDASVFDETPINSKIDETTFEWLQNDETASNNNNNGTHRLFTVTSVDELPDHLKKYWKVGTPWTLPENREKHEIFPSDEHLVFRKNSGVQTATKKSLMFLLARLGSLELQYTSIPEAENFAVAPDGFIHTAVNVTLLDGDEFLFDDGLIIDYKLRLPQGVRLVTDNRMGRTRKFSADENHRLHFGEHIELVFEHSSAINEHPLLMLRIFTIDYWGRQHIAGYGSLFISMQPGTHHTTVFCWRPTSKNSLYEYFVGQAIDVDYFGIQENSTLSRVGVDSQSSGQINIAYSCVSQCRQFMANDVLYQLKYGTKMAQMGLRSDFYQRIIKVLMEFEEARAKLLQARALAAKSLEYGDRLTILPTGQIVVHCTPTTRRKASRNAKNCLYRVRCNSVH</sequence>
<keyword evidence="3" id="KW-0970">Cilium biogenesis/degradation</keyword>
<dbReference type="Pfam" id="PF07162">
    <property type="entry name" value="B9-C2"/>
    <property type="match status" value="1"/>
</dbReference>
<dbReference type="AlphaFoldDB" id="A0A8S1ELK0"/>
<keyword evidence="7" id="KW-1185">Reference proteome</keyword>
<evidence type="ECO:0000256" key="2">
    <source>
        <dbReference type="ARBA" id="ARBA00022490"/>
    </source>
</evidence>
<name>A0A8S1ELK0_9PELO</name>
<evidence type="ECO:0000256" key="3">
    <source>
        <dbReference type="ARBA" id="ARBA00022794"/>
    </source>
</evidence>
<dbReference type="InterPro" id="IPR010796">
    <property type="entry name" value="C2_B9-type_dom"/>
</dbReference>
<evidence type="ECO:0000256" key="5">
    <source>
        <dbReference type="ARBA" id="ARBA00023273"/>
    </source>
</evidence>
<dbReference type="PROSITE" id="PS51381">
    <property type="entry name" value="C2_B9"/>
    <property type="match status" value="1"/>
</dbReference>
<accession>A0A8S1ELK0</accession>
<gene>
    <name evidence="6" type="ORF">CBOVIS_LOCUS4647</name>
</gene>
<dbReference type="GO" id="GO:0060271">
    <property type="term" value="P:cilium assembly"/>
    <property type="evidence" value="ECO:0007669"/>
    <property type="project" value="TreeGrafter"/>
</dbReference>
<dbReference type="PANTHER" id="PTHR12968:SF4">
    <property type="entry name" value="TECTONIC-LIKE COMPLEX MEMBER MKS1"/>
    <property type="match status" value="1"/>
</dbReference>
<keyword evidence="5" id="KW-0966">Cell projection</keyword>
<dbReference type="OrthoDB" id="10263520at2759"/>
<reference evidence="6 7" key="1">
    <citation type="submission" date="2020-04" db="EMBL/GenBank/DDBJ databases">
        <authorList>
            <person name="Laetsch R D."/>
            <person name="Stevens L."/>
            <person name="Kumar S."/>
            <person name="Blaxter L. M."/>
        </authorList>
    </citation>
    <scope>NUCLEOTIDE SEQUENCE [LARGE SCALE GENOMIC DNA]</scope>
</reference>